<comment type="cofactor">
    <cofactor evidence="10">
        <name>Mn(2+)</name>
        <dbReference type="ChEBI" id="CHEBI:29035"/>
    </cofactor>
    <text evidence="10">Binds 1 Mn(2+) ion per subunit.</text>
</comment>
<dbReference type="PANTHER" id="PTHR30031:SF0">
    <property type="entry name" value="PHOSPHOENOLPYRUVATE CARBOXYKINASE (ATP)"/>
    <property type="match status" value="1"/>
</dbReference>
<keyword evidence="8 10" id="KW-0456">Lyase</keyword>
<evidence type="ECO:0000313" key="12">
    <source>
        <dbReference type="Proteomes" id="UP000724672"/>
    </source>
</evidence>
<evidence type="ECO:0000256" key="2">
    <source>
        <dbReference type="ARBA" id="ARBA00006052"/>
    </source>
</evidence>
<dbReference type="NCBIfam" id="NF006820">
    <property type="entry name" value="PRK09344.1-2"/>
    <property type="match status" value="1"/>
</dbReference>
<feature type="binding site" evidence="10">
    <location>
        <position position="215"/>
    </location>
    <ligand>
        <name>ATP</name>
        <dbReference type="ChEBI" id="CHEBI:30616"/>
    </ligand>
</feature>
<dbReference type="FunFam" id="2.170.8.10:FF:000001">
    <property type="entry name" value="Phosphoenolpyruvate carboxykinase (ATP)"/>
    <property type="match status" value="1"/>
</dbReference>
<dbReference type="RefSeq" id="WP_203364784.1">
    <property type="nucleotide sequence ID" value="NZ_WSFT01000004.1"/>
</dbReference>
<dbReference type="NCBIfam" id="NF006821">
    <property type="entry name" value="PRK09344.1-3"/>
    <property type="match status" value="1"/>
</dbReference>
<comment type="subcellular location">
    <subcellularLocation>
        <location evidence="10">Cytoplasm</location>
    </subcellularLocation>
</comment>
<keyword evidence="5 10" id="KW-0547">Nucleotide-binding</keyword>
<name>A0A942UU71_9FIRM</name>
<feature type="binding site" evidence="10">
    <location>
        <position position="215"/>
    </location>
    <ligand>
        <name>Mn(2+)</name>
        <dbReference type="ChEBI" id="CHEBI:29035"/>
    </ligand>
</feature>
<dbReference type="Gene3D" id="3.90.228.20">
    <property type="match status" value="1"/>
</dbReference>
<protein>
    <recommendedName>
        <fullName evidence="3 10">Phosphoenolpyruvate carboxykinase (ATP)</fullName>
        <shortName evidence="10">PCK</shortName>
        <shortName evidence="10">PEP carboxykinase</shortName>
        <shortName evidence="10">PEPCK</shortName>
        <ecNumber evidence="3 10">4.1.1.49</ecNumber>
    </recommendedName>
</protein>
<dbReference type="Proteomes" id="UP000724672">
    <property type="component" value="Unassembled WGS sequence"/>
</dbReference>
<feature type="binding site" evidence="10">
    <location>
        <position position="280"/>
    </location>
    <ligand>
        <name>ATP</name>
        <dbReference type="ChEBI" id="CHEBI:30616"/>
    </ligand>
</feature>
<evidence type="ECO:0000256" key="5">
    <source>
        <dbReference type="ARBA" id="ARBA00022741"/>
    </source>
</evidence>
<keyword evidence="7 10" id="KW-0067">ATP-binding</keyword>
<dbReference type="GO" id="GO:0005524">
    <property type="term" value="F:ATP binding"/>
    <property type="evidence" value="ECO:0007669"/>
    <property type="project" value="UniProtKB-UniRule"/>
</dbReference>
<keyword evidence="10" id="KW-0479">Metal-binding</keyword>
<evidence type="ECO:0000256" key="9">
    <source>
        <dbReference type="ARBA" id="ARBA00047371"/>
    </source>
</evidence>
<dbReference type="PANTHER" id="PTHR30031">
    <property type="entry name" value="PHOSPHOENOLPYRUVATE CARBOXYKINASE ATP"/>
    <property type="match status" value="1"/>
</dbReference>
<comment type="catalytic activity">
    <reaction evidence="9 10">
        <text>oxaloacetate + ATP = phosphoenolpyruvate + ADP + CO2</text>
        <dbReference type="Rhea" id="RHEA:18617"/>
        <dbReference type="ChEBI" id="CHEBI:16452"/>
        <dbReference type="ChEBI" id="CHEBI:16526"/>
        <dbReference type="ChEBI" id="CHEBI:30616"/>
        <dbReference type="ChEBI" id="CHEBI:58702"/>
        <dbReference type="ChEBI" id="CHEBI:456216"/>
        <dbReference type="EC" id="4.1.1.49"/>
    </reaction>
</comment>
<feature type="binding site" evidence="10">
    <location>
        <position position="317"/>
    </location>
    <ligand>
        <name>ATP</name>
        <dbReference type="ChEBI" id="CHEBI:30616"/>
    </ligand>
</feature>
<feature type="binding site" evidence="10">
    <location>
        <position position="196"/>
    </location>
    <ligand>
        <name>substrate</name>
    </ligand>
</feature>
<evidence type="ECO:0000256" key="8">
    <source>
        <dbReference type="ARBA" id="ARBA00023239"/>
    </source>
</evidence>
<keyword evidence="6 10" id="KW-0210">Decarboxylase</keyword>
<dbReference type="GO" id="GO:0005829">
    <property type="term" value="C:cytosol"/>
    <property type="evidence" value="ECO:0007669"/>
    <property type="project" value="TreeGrafter"/>
</dbReference>
<dbReference type="Pfam" id="PF01293">
    <property type="entry name" value="PEPCK_ATP"/>
    <property type="match status" value="1"/>
</dbReference>
<dbReference type="EC" id="4.1.1.49" evidence="3 10"/>
<comment type="caution">
    <text evidence="11">The sequence shown here is derived from an EMBL/GenBank/DDBJ whole genome shotgun (WGS) entry which is preliminary data.</text>
</comment>
<dbReference type="PIRSF" id="PIRSF006294">
    <property type="entry name" value="PEP_crbxkin"/>
    <property type="match status" value="1"/>
</dbReference>
<evidence type="ECO:0000256" key="10">
    <source>
        <dbReference type="HAMAP-Rule" id="MF_00453"/>
    </source>
</evidence>
<evidence type="ECO:0000256" key="3">
    <source>
        <dbReference type="ARBA" id="ARBA00012363"/>
    </source>
</evidence>
<dbReference type="GO" id="GO:0046872">
    <property type="term" value="F:metal ion binding"/>
    <property type="evidence" value="ECO:0007669"/>
    <property type="project" value="UniProtKB-KW"/>
</dbReference>
<keyword evidence="10" id="KW-0963">Cytoplasm</keyword>
<dbReference type="GO" id="GO:0004612">
    <property type="term" value="F:phosphoenolpyruvate carboxykinase (ATP) activity"/>
    <property type="evidence" value="ECO:0007669"/>
    <property type="project" value="UniProtKB-UniRule"/>
</dbReference>
<reference evidence="11" key="1">
    <citation type="submission" date="2019-12" db="EMBL/GenBank/DDBJ databases">
        <title>Clostridiaceae gen. nov. sp. nov., isolated from sediment in Xinjiang, China.</title>
        <authorList>
            <person name="Zhang R."/>
        </authorList>
    </citation>
    <scope>NUCLEOTIDE SEQUENCE</scope>
    <source>
        <strain evidence="11">D2Q-11</strain>
    </source>
</reference>
<feature type="binding site" evidence="10">
    <location>
        <begin position="231"/>
        <end position="239"/>
    </location>
    <ligand>
        <name>ATP</name>
        <dbReference type="ChEBI" id="CHEBI:30616"/>
    </ligand>
</feature>
<feature type="binding site" evidence="10">
    <location>
        <position position="55"/>
    </location>
    <ligand>
        <name>substrate</name>
    </ligand>
</feature>
<evidence type="ECO:0000256" key="7">
    <source>
        <dbReference type="ARBA" id="ARBA00022840"/>
    </source>
</evidence>
<dbReference type="CDD" id="cd00484">
    <property type="entry name" value="PEPCK_ATP"/>
    <property type="match status" value="1"/>
</dbReference>
<dbReference type="InterPro" id="IPR013035">
    <property type="entry name" value="PEP_carboxykinase_C"/>
</dbReference>
<keyword evidence="10" id="KW-0464">Manganese</keyword>
<comment type="pathway">
    <text evidence="1 10">Carbohydrate biosynthesis; gluconeogenesis.</text>
</comment>
<organism evidence="11 12">
    <name type="scientific">Anaeromonas frigoriresistens</name>
    <dbReference type="NCBI Taxonomy" id="2683708"/>
    <lineage>
        <taxon>Bacteria</taxon>
        <taxon>Bacillati</taxon>
        <taxon>Bacillota</taxon>
        <taxon>Tissierellia</taxon>
        <taxon>Tissierellales</taxon>
        <taxon>Thermohalobacteraceae</taxon>
        <taxon>Anaeromonas</taxon>
    </lineage>
</organism>
<evidence type="ECO:0000256" key="6">
    <source>
        <dbReference type="ARBA" id="ARBA00022793"/>
    </source>
</evidence>
<dbReference type="InterPro" id="IPR001272">
    <property type="entry name" value="PEP_carboxykinase_ATP"/>
</dbReference>
<dbReference type="HAMAP" id="MF_00453">
    <property type="entry name" value="PEPCK_ATP"/>
    <property type="match status" value="1"/>
</dbReference>
<comment type="similarity">
    <text evidence="2 10">Belongs to the phosphoenolpyruvate carboxykinase (ATP) family.</text>
</comment>
<dbReference type="SUPFAM" id="SSF53795">
    <property type="entry name" value="PEP carboxykinase-like"/>
    <property type="match status" value="1"/>
</dbReference>
<dbReference type="InterPro" id="IPR008210">
    <property type="entry name" value="PEP_carboxykinase_N"/>
</dbReference>
<sequence length="530" mass="59733">MYNVNKLIDYHILKSNKAYFNLSQDELINISVAKGEGDLAKNGALSINTGKYTGRSPKDRFIVDEPLVHDYINWNNTNQPTSSYKFERLFDKAINYINDKEIFIFEGYVGSDSNYRMPIRVVNEFAYQNLFAQQMFIKPKEEERGSIKPEFTVIALPNLMSNPKVDGTNSEAFVIISFEKKIVLIGGTKYSGEIKKSIFTIMNYLLPFKDVLPMHCSANVGENNDVALFFGLSGTGKTTLSADENRRLIGDDEHGWTDNGIFNFEGGCYAKCINLSHKKEPQIFNAIKRGAILENVVIDKDTKEPDYDNDKYTENTRAAFPVEHIEEAILEGEGGIPNTIIFLTADATGVLPPISKLTKEQAMYHFMSGYTSKLAGTERGIVEPKATFSSCFGEPFMLLKPQVYAKILGEKIEKYNTNVFLVNTGWTGGSYGEGNRMKLEYTRAMVKAALIGELDNIKYIKDPIFNLSIPTECKNVPKDILDPSSTWGNTEEYFQKARELAKAFIQNFEKFSTVSDDIRNVNPKIFSKAI</sequence>
<evidence type="ECO:0000256" key="4">
    <source>
        <dbReference type="ARBA" id="ARBA00022432"/>
    </source>
</evidence>
<dbReference type="InterPro" id="IPR015994">
    <property type="entry name" value="PEPCK_ATP_CS"/>
</dbReference>
<proteinExistence type="inferred from homology"/>
<dbReference type="PROSITE" id="PS00532">
    <property type="entry name" value="PEPCK_ATP"/>
    <property type="match status" value="1"/>
</dbReference>
<comment type="caution">
    <text evidence="10">Lacks conserved residue(s) required for the propagation of feature annotation.</text>
</comment>
<feature type="binding site" evidence="10">
    <location>
        <position position="317"/>
    </location>
    <ligand>
        <name>substrate</name>
    </ligand>
</feature>
<dbReference type="Gene3D" id="3.40.449.10">
    <property type="entry name" value="Phosphoenolpyruvate Carboxykinase, domain 1"/>
    <property type="match status" value="1"/>
</dbReference>
<dbReference type="SUPFAM" id="SSF68923">
    <property type="entry name" value="PEP carboxykinase N-terminal domain"/>
    <property type="match status" value="1"/>
</dbReference>
<feature type="binding site" evidence="10">
    <location>
        <position position="442"/>
    </location>
    <ligand>
        <name>ATP</name>
        <dbReference type="ChEBI" id="CHEBI:30616"/>
    </ligand>
</feature>
<dbReference type="GO" id="GO:0006094">
    <property type="term" value="P:gluconeogenesis"/>
    <property type="evidence" value="ECO:0007669"/>
    <property type="project" value="UniProtKB-UniRule"/>
</dbReference>
<feature type="binding site" evidence="10">
    <location>
        <position position="196"/>
    </location>
    <ligand>
        <name>ATP</name>
        <dbReference type="ChEBI" id="CHEBI:30616"/>
    </ligand>
</feature>
<comment type="function">
    <text evidence="10">Involved in the gluconeogenesis. Catalyzes the conversion of oxaloacetate (OAA) to phosphoenolpyruvate (PEP) through direct phosphoryl transfer between the nucleoside triphosphate and OAA.</text>
</comment>
<feature type="binding site" evidence="10">
    <location>
        <position position="190"/>
    </location>
    <ligand>
        <name>substrate</name>
    </ligand>
</feature>
<feature type="binding site" evidence="10">
    <location>
        <position position="252"/>
    </location>
    <ligand>
        <name>Mn(2+)</name>
        <dbReference type="ChEBI" id="CHEBI:29035"/>
    </ligand>
</feature>
<keyword evidence="4 10" id="KW-0312">Gluconeogenesis</keyword>
<accession>A0A942UU71</accession>
<keyword evidence="12" id="KW-1185">Reference proteome</keyword>
<evidence type="ECO:0000313" key="11">
    <source>
        <dbReference type="EMBL" id="MBS4536854.1"/>
    </source>
</evidence>
<gene>
    <name evidence="10 11" type="primary">pckA</name>
    <name evidence="11" type="ORF">GOQ27_00170</name>
</gene>
<dbReference type="AlphaFoldDB" id="A0A942UU71"/>
<evidence type="ECO:0000256" key="1">
    <source>
        <dbReference type="ARBA" id="ARBA00004742"/>
    </source>
</evidence>
<feature type="binding site" evidence="10">
    <location>
        <position position="196"/>
    </location>
    <ligand>
        <name>Mn(2+)</name>
        <dbReference type="ChEBI" id="CHEBI:29035"/>
    </ligand>
</feature>
<dbReference type="NCBIfam" id="TIGR00224">
    <property type="entry name" value="pckA"/>
    <property type="match status" value="1"/>
</dbReference>
<dbReference type="Gene3D" id="2.170.8.10">
    <property type="entry name" value="Phosphoenolpyruvate Carboxykinase, domain 2"/>
    <property type="match status" value="1"/>
</dbReference>
<dbReference type="EMBL" id="WSFT01000004">
    <property type="protein sequence ID" value="MBS4536854.1"/>
    <property type="molecule type" value="Genomic_DNA"/>
</dbReference>